<dbReference type="AlphaFoldDB" id="A0A8S9H1T7"/>
<accession>A0A8S9H1T7</accession>
<dbReference type="Proteomes" id="UP000712281">
    <property type="component" value="Unassembled WGS sequence"/>
</dbReference>
<keyword evidence="1" id="KW-0812">Transmembrane</keyword>
<sequence>MDSPSRLLALVLSFVSVMGRDVQIWMLLLPMVARVWIVKFVAPYRCFLRSGFLACGVYLVLMVVQCRCWEQDRLQYVHGSTLVLRGSEGDRFTGCVNKTFPGKLYRLRRGVMVRMRRVESTLKVQWRDLVGIEGLSRCSSHIVLMVDEFYFGKLVSERKVEHSSPEVLFYSSASRLRVFVSF</sequence>
<dbReference type="EMBL" id="QGKW02001988">
    <property type="protein sequence ID" value="KAF2550212.1"/>
    <property type="molecule type" value="Genomic_DNA"/>
</dbReference>
<proteinExistence type="predicted"/>
<keyword evidence="1" id="KW-0472">Membrane</keyword>
<comment type="caution">
    <text evidence="2">The sequence shown here is derived from an EMBL/GenBank/DDBJ whole genome shotgun (WGS) entry which is preliminary data.</text>
</comment>
<evidence type="ECO:0000313" key="3">
    <source>
        <dbReference type="Proteomes" id="UP000712281"/>
    </source>
</evidence>
<evidence type="ECO:0000313" key="2">
    <source>
        <dbReference type="EMBL" id="KAF2550212.1"/>
    </source>
</evidence>
<keyword evidence="1" id="KW-1133">Transmembrane helix</keyword>
<evidence type="ECO:0000256" key="1">
    <source>
        <dbReference type="SAM" id="Phobius"/>
    </source>
</evidence>
<feature type="transmembrane region" description="Helical" evidence="1">
    <location>
        <begin position="47"/>
        <end position="64"/>
    </location>
</feature>
<protein>
    <submittedName>
        <fullName evidence="2">Uncharacterized protein</fullName>
    </submittedName>
</protein>
<gene>
    <name evidence="2" type="ORF">F2Q68_00033360</name>
</gene>
<reference evidence="2" key="1">
    <citation type="submission" date="2019-12" db="EMBL/GenBank/DDBJ databases">
        <title>Genome sequencing and annotation of Brassica cretica.</title>
        <authorList>
            <person name="Studholme D.J."/>
            <person name="Sarris P.F."/>
        </authorList>
    </citation>
    <scope>NUCLEOTIDE SEQUENCE</scope>
    <source>
        <strain evidence="2">PFS-001/15</strain>
        <tissue evidence="2">Leaf</tissue>
    </source>
</reference>
<name>A0A8S9H1T7_BRACR</name>
<organism evidence="2 3">
    <name type="scientific">Brassica cretica</name>
    <name type="common">Mustard</name>
    <dbReference type="NCBI Taxonomy" id="69181"/>
    <lineage>
        <taxon>Eukaryota</taxon>
        <taxon>Viridiplantae</taxon>
        <taxon>Streptophyta</taxon>
        <taxon>Embryophyta</taxon>
        <taxon>Tracheophyta</taxon>
        <taxon>Spermatophyta</taxon>
        <taxon>Magnoliopsida</taxon>
        <taxon>eudicotyledons</taxon>
        <taxon>Gunneridae</taxon>
        <taxon>Pentapetalae</taxon>
        <taxon>rosids</taxon>
        <taxon>malvids</taxon>
        <taxon>Brassicales</taxon>
        <taxon>Brassicaceae</taxon>
        <taxon>Brassiceae</taxon>
        <taxon>Brassica</taxon>
    </lineage>
</organism>